<dbReference type="InterPro" id="IPR058448">
    <property type="entry name" value="DUF8135"/>
</dbReference>
<feature type="domain" description="DUF8135" evidence="2">
    <location>
        <begin position="174"/>
        <end position="222"/>
    </location>
</feature>
<evidence type="ECO:0000256" key="1">
    <source>
        <dbReference type="SAM" id="MobiDB-lite"/>
    </source>
</evidence>
<comment type="caution">
    <text evidence="3">The sequence shown here is derived from an EMBL/GenBank/DDBJ whole genome shotgun (WGS) entry which is preliminary data.</text>
</comment>
<gene>
    <name evidence="3" type="ORF">GRX03_04670</name>
</gene>
<organism evidence="3 4">
    <name type="scientific">Halovenus carboxidivorans</name>
    <dbReference type="NCBI Taxonomy" id="2692199"/>
    <lineage>
        <taxon>Archaea</taxon>
        <taxon>Methanobacteriati</taxon>
        <taxon>Methanobacteriota</taxon>
        <taxon>Stenosarchaea group</taxon>
        <taxon>Halobacteria</taxon>
        <taxon>Halobacteriales</taxon>
        <taxon>Haloarculaceae</taxon>
        <taxon>Halovenus</taxon>
    </lineage>
</organism>
<protein>
    <recommendedName>
        <fullName evidence="2">DUF8135 domain-containing protein</fullName>
    </recommendedName>
</protein>
<evidence type="ECO:0000313" key="4">
    <source>
        <dbReference type="Proteomes" id="UP000466535"/>
    </source>
</evidence>
<dbReference type="RefSeq" id="WP_368277981.1">
    <property type="nucleotide sequence ID" value="NZ_WUUT01000001.1"/>
</dbReference>
<keyword evidence="4" id="KW-1185">Reference proteome</keyword>
<dbReference type="AlphaFoldDB" id="A0A6B0T6R0"/>
<proteinExistence type="predicted"/>
<evidence type="ECO:0000313" key="3">
    <source>
        <dbReference type="EMBL" id="MXR50901.1"/>
    </source>
</evidence>
<evidence type="ECO:0000259" key="2">
    <source>
        <dbReference type="Pfam" id="PF26456"/>
    </source>
</evidence>
<reference evidence="3 4" key="1">
    <citation type="submission" date="2019-12" db="EMBL/GenBank/DDBJ databases">
        <title>Isolation and characterization of three novel carbon monoxide-oxidizing members of Halobacteria from salione crusts and soils.</title>
        <authorList>
            <person name="Myers M.R."/>
            <person name="King G.M."/>
        </authorList>
    </citation>
    <scope>NUCLEOTIDE SEQUENCE [LARGE SCALE GENOMIC DNA]</scope>
    <source>
        <strain evidence="3 4">WSH3</strain>
    </source>
</reference>
<dbReference type="EMBL" id="WUUT01000001">
    <property type="protein sequence ID" value="MXR50901.1"/>
    <property type="molecule type" value="Genomic_DNA"/>
</dbReference>
<accession>A0A6B0T6R0</accession>
<name>A0A6B0T6R0_9EURY</name>
<sequence length="234" mass="25700">MSDDDPDDPFERLDDAVADRDGDPFEALDEGREQSAAEQSGREEPPEEFGEPFDSRDSSEPSRAAEGDGSDEPTTGFGRAEQDPSGSDSGAGPEPREPFEEMEFDVGRRDGESLPEDELLSDVGQRDGDPFDSFRDAFDEMDVDKLDPDVVWQELASAESRGSVGDAQSRTYAEVSKHSYCEQCPHFSPPPDVTCTHEGTEIVEFLDMETVRVVDCPVVTERENLEDDDGFGTG</sequence>
<feature type="compositionally biased region" description="Basic and acidic residues" evidence="1">
    <location>
        <begin position="94"/>
        <end position="112"/>
    </location>
</feature>
<dbReference type="Proteomes" id="UP000466535">
    <property type="component" value="Unassembled WGS sequence"/>
</dbReference>
<feature type="compositionally biased region" description="Basic and acidic residues" evidence="1">
    <location>
        <begin position="9"/>
        <end position="44"/>
    </location>
</feature>
<feature type="region of interest" description="Disordered" evidence="1">
    <location>
        <begin position="1"/>
        <end position="131"/>
    </location>
</feature>
<dbReference type="Pfam" id="PF26456">
    <property type="entry name" value="DUF8135"/>
    <property type="match status" value="1"/>
</dbReference>
<feature type="compositionally biased region" description="Basic and acidic residues" evidence="1">
    <location>
        <begin position="53"/>
        <end position="66"/>
    </location>
</feature>